<dbReference type="CDD" id="cd05467">
    <property type="entry name" value="CBM20"/>
    <property type="match status" value="1"/>
</dbReference>
<dbReference type="InterPro" id="IPR013784">
    <property type="entry name" value="Carb-bd-like_fold"/>
</dbReference>
<dbReference type="PANTHER" id="PTHR15048">
    <property type="entry name" value="STARCH-BINDING DOMAIN-CONTAINING PROTEIN 1"/>
    <property type="match status" value="1"/>
</dbReference>
<feature type="domain" description="CBM20" evidence="1">
    <location>
        <begin position="123"/>
        <end position="225"/>
    </location>
</feature>
<gene>
    <name evidence="2" type="ORF">QJS04_geneDACA007548</name>
</gene>
<dbReference type="InterPro" id="IPR002044">
    <property type="entry name" value="CBM20"/>
</dbReference>
<dbReference type="Gene3D" id="2.60.40.10">
    <property type="entry name" value="Immunoglobulins"/>
    <property type="match status" value="1"/>
</dbReference>
<dbReference type="EMBL" id="JAUJYN010000005">
    <property type="protein sequence ID" value="KAK1271414.1"/>
    <property type="molecule type" value="Genomic_DNA"/>
</dbReference>
<dbReference type="InterPro" id="IPR013783">
    <property type="entry name" value="Ig-like_fold"/>
</dbReference>
<sequence length="426" mass="46771">METLVRPCSNAFFERGFGLGPRAPLTPASAAASVVVVRPSKSPKPFVSCFSLVGTPVSLWGRMQQRRRRSIVLNSSTAGSAEKADAETVDSQIAVESESFIPIFASMILRKKYIESSSPSILSGHTKTAHARFELQKICKFGQQLLITGDDPIFGHWDPVSAIPLEWSDDHIWVADLDIPVGKEIHFKFILRGRTGEILWQPGPDRVLQTWETENTIVVSEDWDDSGLQRIAEKGPLVAMVEEAVVLEENLGNKGPTEDASISIKDVDSLTAVKENQIESVEGEGKAVMHNEGDVPVLVPGLTTLPTSAPIKDDFSKEIVSGTIATRTAASDGVEELNMGENQLPEEEEWKTINGDLNAVKFSTPHKDLCKGKIEAETLCDDDEPEAEILHMSRETDAESTVDVARINMRSGHHMLQKLFMNLGFQ</sequence>
<proteinExistence type="predicted"/>
<dbReference type="Pfam" id="PF00686">
    <property type="entry name" value="CBM_20"/>
    <property type="match status" value="1"/>
</dbReference>
<dbReference type="PANTHER" id="PTHR15048:SF0">
    <property type="entry name" value="STARCH-BINDING DOMAIN-CONTAINING PROTEIN 1"/>
    <property type="match status" value="1"/>
</dbReference>
<reference evidence="2" key="1">
    <citation type="journal article" date="2023" name="Nat. Commun.">
        <title>Diploid and tetraploid genomes of Acorus and the evolution of monocots.</title>
        <authorList>
            <person name="Ma L."/>
            <person name="Liu K.W."/>
            <person name="Li Z."/>
            <person name="Hsiao Y.Y."/>
            <person name="Qi Y."/>
            <person name="Fu T."/>
            <person name="Tang G.D."/>
            <person name="Zhang D."/>
            <person name="Sun W.H."/>
            <person name="Liu D.K."/>
            <person name="Li Y."/>
            <person name="Chen G.Z."/>
            <person name="Liu X.D."/>
            <person name="Liao X.Y."/>
            <person name="Jiang Y.T."/>
            <person name="Yu X."/>
            <person name="Hao Y."/>
            <person name="Huang J."/>
            <person name="Zhao X.W."/>
            <person name="Ke S."/>
            <person name="Chen Y.Y."/>
            <person name="Wu W.L."/>
            <person name="Hsu J.L."/>
            <person name="Lin Y.F."/>
            <person name="Huang M.D."/>
            <person name="Li C.Y."/>
            <person name="Huang L."/>
            <person name="Wang Z.W."/>
            <person name="Zhao X."/>
            <person name="Zhong W.Y."/>
            <person name="Peng D.H."/>
            <person name="Ahmad S."/>
            <person name="Lan S."/>
            <person name="Zhang J.S."/>
            <person name="Tsai W.C."/>
            <person name="Van de Peer Y."/>
            <person name="Liu Z.J."/>
        </authorList>
    </citation>
    <scope>NUCLEOTIDE SEQUENCE</scope>
    <source>
        <strain evidence="2">SCP</strain>
    </source>
</reference>
<comment type="caution">
    <text evidence="2">The sequence shown here is derived from an EMBL/GenBank/DDBJ whole genome shotgun (WGS) entry which is preliminary data.</text>
</comment>
<dbReference type="GO" id="GO:0016020">
    <property type="term" value="C:membrane"/>
    <property type="evidence" value="ECO:0007669"/>
    <property type="project" value="TreeGrafter"/>
</dbReference>
<protein>
    <recommendedName>
        <fullName evidence="1">CBM20 domain-containing protein</fullName>
    </recommendedName>
</protein>
<dbReference type="SMART" id="SM01065">
    <property type="entry name" value="CBM_2"/>
    <property type="match status" value="1"/>
</dbReference>
<name>A0AAV9B5R2_ACOGR</name>
<organism evidence="2 3">
    <name type="scientific">Acorus gramineus</name>
    <name type="common">Dwarf sweet flag</name>
    <dbReference type="NCBI Taxonomy" id="55184"/>
    <lineage>
        <taxon>Eukaryota</taxon>
        <taxon>Viridiplantae</taxon>
        <taxon>Streptophyta</taxon>
        <taxon>Embryophyta</taxon>
        <taxon>Tracheophyta</taxon>
        <taxon>Spermatophyta</taxon>
        <taxon>Magnoliopsida</taxon>
        <taxon>Liliopsida</taxon>
        <taxon>Acoraceae</taxon>
        <taxon>Acorus</taxon>
    </lineage>
</organism>
<dbReference type="SUPFAM" id="SSF49452">
    <property type="entry name" value="Starch-binding domain-like"/>
    <property type="match status" value="1"/>
</dbReference>
<accession>A0AAV9B5R2</accession>
<evidence type="ECO:0000313" key="3">
    <source>
        <dbReference type="Proteomes" id="UP001179952"/>
    </source>
</evidence>
<dbReference type="AlphaFoldDB" id="A0AAV9B5R2"/>
<reference evidence="2" key="2">
    <citation type="submission" date="2023-06" db="EMBL/GenBank/DDBJ databases">
        <authorList>
            <person name="Ma L."/>
            <person name="Liu K.-W."/>
            <person name="Li Z."/>
            <person name="Hsiao Y.-Y."/>
            <person name="Qi Y."/>
            <person name="Fu T."/>
            <person name="Tang G."/>
            <person name="Zhang D."/>
            <person name="Sun W.-H."/>
            <person name="Liu D.-K."/>
            <person name="Li Y."/>
            <person name="Chen G.-Z."/>
            <person name="Liu X.-D."/>
            <person name="Liao X.-Y."/>
            <person name="Jiang Y.-T."/>
            <person name="Yu X."/>
            <person name="Hao Y."/>
            <person name="Huang J."/>
            <person name="Zhao X.-W."/>
            <person name="Ke S."/>
            <person name="Chen Y.-Y."/>
            <person name="Wu W.-L."/>
            <person name="Hsu J.-L."/>
            <person name="Lin Y.-F."/>
            <person name="Huang M.-D."/>
            <person name="Li C.-Y."/>
            <person name="Huang L."/>
            <person name="Wang Z.-W."/>
            <person name="Zhao X."/>
            <person name="Zhong W.-Y."/>
            <person name="Peng D.-H."/>
            <person name="Ahmad S."/>
            <person name="Lan S."/>
            <person name="Zhang J.-S."/>
            <person name="Tsai W.-C."/>
            <person name="Van De Peer Y."/>
            <person name="Liu Z.-J."/>
        </authorList>
    </citation>
    <scope>NUCLEOTIDE SEQUENCE</scope>
    <source>
        <strain evidence="2">SCP</strain>
        <tissue evidence="2">Leaves</tissue>
    </source>
</reference>
<dbReference type="GO" id="GO:2001070">
    <property type="term" value="F:starch binding"/>
    <property type="evidence" value="ECO:0007669"/>
    <property type="project" value="InterPro"/>
</dbReference>
<dbReference type="Proteomes" id="UP001179952">
    <property type="component" value="Unassembled WGS sequence"/>
</dbReference>
<keyword evidence="3" id="KW-1185">Reference proteome</keyword>
<dbReference type="PROSITE" id="PS51166">
    <property type="entry name" value="CBM20"/>
    <property type="match status" value="1"/>
</dbReference>
<evidence type="ECO:0000259" key="1">
    <source>
        <dbReference type="PROSITE" id="PS51166"/>
    </source>
</evidence>
<evidence type="ECO:0000313" key="2">
    <source>
        <dbReference type="EMBL" id="KAK1271414.1"/>
    </source>
</evidence>